<keyword evidence="3 5" id="KW-0067">ATP-binding</keyword>
<dbReference type="GO" id="GO:0030956">
    <property type="term" value="C:glutamyl-tRNA(Gln) amidotransferase complex"/>
    <property type="evidence" value="ECO:0007669"/>
    <property type="project" value="InterPro"/>
</dbReference>
<dbReference type="Proteomes" id="UP000176897">
    <property type="component" value="Unassembled WGS sequence"/>
</dbReference>
<dbReference type="PANTHER" id="PTHR11895">
    <property type="entry name" value="TRANSAMIDASE"/>
    <property type="match status" value="1"/>
</dbReference>
<reference evidence="8 9" key="1">
    <citation type="journal article" date="2016" name="Nat. Commun.">
        <title>Thousands of microbial genomes shed light on interconnected biogeochemical processes in an aquifer system.</title>
        <authorList>
            <person name="Anantharaman K."/>
            <person name="Brown C.T."/>
            <person name="Hug L.A."/>
            <person name="Sharon I."/>
            <person name="Castelle C.J."/>
            <person name="Probst A.J."/>
            <person name="Thomas B.C."/>
            <person name="Singh A."/>
            <person name="Wilkins M.J."/>
            <person name="Karaoz U."/>
            <person name="Brodie E.L."/>
            <person name="Williams K.H."/>
            <person name="Hubbard S.S."/>
            <person name="Banfield J.F."/>
        </authorList>
    </citation>
    <scope>NUCLEOTIDE SEQUENCE [LARGE SCALE GENOMIC DNA]</scope>
</reference>
<comment type="similarity">
    <text evidence="5">Belongs to the amidase family. GatA subfamily.</text>
</comment>
<feature type="active site" description="Charge relay system" evidence="5">
    <location>
        <position position="155"/>
    </location>
</feature>
<dbReference type="GO" id="GO:0006412">
    <property type="term" value="P:translation"/>
    <property type="evidence" value="ECO:0007669"/>
    <property type="project" value="UniProtKB-UniRule"/>
</dbReference>
<sequence>MPKLNELTIAQAHEGLKKKEFSSQELTKACVDRIYEVDEKVNAFLTVTEKEALAQANVVDKKIKAGVVPGLLEGIPVAIKDVILVKGVKCTASSKILENYIATYDATVIKKLKQAGAVILGKTNNDEFAMGSSGENSAYKITRNPHDLDRVPGGSSAGSAASVAAHECIYSLGSDTGGSIRQPAALCGVVGLKPTYGSVSRYGLIAMSSGLDVIGPFTKSVEDARIVFEAIKGKDPMDATTVECPSPDLASARSPSPTRGEGESRQFPSPQGRGQGEGTLRGMRVGVPKEYFIDGMDNETEKTVRQGIAQLEKLGAEIIEISLPYSPYALAVYYVLQPAEASANLARFDGIRYGHSVLRPSPDLAFAQSPSPSGRGEGEGLYGVYAKSRAEGFGDEPKRRIMIGTYVLSAGYADAYYKKAQAVRTLVKRDFDDAFTKVDCIATPTSPTPAWLIGERMTDPLSMYLADIFTVSANIAGIPGISVPCGKAHGLPVGLQILAPQLGEDILFRVTGAYEMTVSHNS</sequence>
<dbReference type="AlphaFoldDB" id="A0A1F7US08"/>
<evidence type="ECO:0000256" key="5">
    <source>
        <dbReference type="HAMAP-Rule" id="MF_00120"/>
    </source>
</evidence>
<feature type="active site" description="Acyl-ester intermediate" evidence="5">
    <location>
        <position position="179"/>
    </location>
</feature>
<keyword evidence="2 5" id="KW-0547">Nucleotide-binding</keyword>
<evidence type="ECO:0000256" key="2">
    <source>
        <dbReference type="ARBA" id="ARBA00022741"/>
    </source>
</evidence>
<dbReference type="PANTHER" id="PTHR11895:SF151">
    <property type="entry name" value="GLUTAMYL-TRNA(GLN) AMIDOTRANSFERASE SUBUNIT A"/>
    <property type="match status" value="1"/>
</dbReference>
<evidence type="ECO:0000259" key="7">
    <source>
        <dbReference type="Pfam" id="PF01425"/>
    </source>
</evidence>
<accession>A0A1F7US08</accession>
<dbReference type="InterPro" id="IPR000120">
    <property type="entry name" value="Amidase"/>
</dbReference>
<feature type="active site" description="Charge relay system" evidence="5">
    <location>
        <position position="80"/>
    </location>
</feature>
<evidence type="ECO:0000256" key="4">
    <source>
        <dbReference type="ARBA" id="ARBA00022917"/>
    </source>
</evidence>
<evidence type="ECO:0000313" key="9">
    <source>
        <dbReference type="Proteomes" id="UP000176897"/>
    </source>
</evidence>
<dbReference type="GO" id="GO:0016740">
    <property type="term" value="F:transferase activity"/>
    <property type="evidence" value="ECO:0007669"/>
    <property type="project" value="UniProtKB-KW"/>
</dbReference>
<dbReference type="HAMAP" id="MF_00120">
    <property type="entry name" value="GatA"/>
    <property type="match status" value="1"/>
</dbReference>
<dbReference type="EC" id="6.3.5.7" evidence="5"/>
<comment type="subunit">
    <text evidence="5">Heterotrimer of A, B and C subunits.</text>
</comment>
<organism evidence="8 9">
    <name type="scientific">Candidatus Uhrbacteria bacterium RIFCSPLOWO2_01_FULL_47_24</name>
    <dbReference type="NCBI Taxonomy" id="1802401"/>
    <lineage>
        <taxon>Bacteria</taxon>
        <taxon>Candidatus Uhriibacteriota</taxon>
    </lineage>
</organism>
<evidence type="ECO:0000313" key="8">
    <source>
        <dbReference type="EMBL" id="OGL81082.1"/>
    </source>
</evidence>
<dbReference type="EMBL" id="MGEJ01000010">
    <property type="protein sequence ID" value="OGL81082.1"/>
    <property type="molecule type" value="Genomic_DNA"/>
</dbReference>
<dbReference type="GO" id="GO:0005524">
    <property type="term" value="F:ATP binding"/>
    <property type="evidence" value="ECO:0007669"/>
    <property type="project" value="UniProtKB-KW"/>
</dbReference>
<feature type="region of interest" description="Disordered" evidence="6">
    <location>
        <begin position="237"/>
        <end position="281"/>
    </location>
</feature>
<dbReference type="Pfam" id="PF01425">
    <property type="entry name" value="Amidase"/>
    <property type="match status" value="1"/>
</dbReference>
<comment type="caution">
    <text evidence="8">The sequence shown here is derived from an EMBL/GenBank/DDBJ whole genome shotgun (WGS) entry which is preliminary data.</text>
</comment>
<dbReference type="InterPro" id="IPR036928">
    <property type="entry name" value="AS_sf"/>
</dbReference>
<dbReference type="InterPro" id="IPR023631">
    <property type="entry name" value="Amidase_dom"/>
</dbReference>
<comment type="catalytic activity">
    <reaction evidence="5">
        <text>L-glutamyl-tRNA(Gln) + L-glutamine + ATP + H2O = L-glutaminyl-tRNA(Gln) + L-glutamate + ADP + phosphate + H(+)</text>
        <dbReference type="Rhea" id="RHEA:17521"/>
        <dbReference type="Rhea" id="RHEA-COMP:9681"/>
        <dbReference type="Rhea" id="RHEA-COMP:9684"/>
        <dbReference type="ChEBI" id="CHEBI:15377"/>
        <dbReference type="ChEBI" id="CHEBI:15378"/>
        <dbReference type="ChEBI" id="CHEBI:29985"/>
        <dbReference type="ChEBI" id="CHEBI:30616"/>
        <dbReference type="ChEBI" id="CHEBI:43474"/>
        <dbReference type="ChEBI" id="CHEBI:58359"/>
        <dbReference type="ChEBI" id="CHEBI:78520"/>
        <dbReference type="ChEBI" id="CHEBI:78521"/>
        <dbReference type="ChEBI" id="CHEBI:456216"/>
        <dbReference type="EC" id="6.3.5.7"/>
    </reaction>
</comment>
<dbReference type="GO" id="GO:0050567">
    <property type="term" value="F:glutaminyl-tRNA synthase (glutamine-hydrolyzing) activity"/>
    <property type="evidence" value="ECO:0007669"/>
    <property type="project" value="UniProtKB-UniRule"/>
</dbReference>
<name>A0A1F7US08_9BACT</name>
<dbReference type="STRING" id="1802401.A3B21_01645"/>
<gene>
    <name evidence="5 8" type="primary">gatA</name>
    <name evidence="8" type="ORF">A3B21_01645</name>
</gene>
<keyword evidence="1 5" id="KW-0436">Ligase</keyword>
<evidence type="ECO:0000256" key="1">
    <source>
        <dbReference type="ARBA" id="ARBA00022598"/>
    </source>
</evidence>
<keyword evidence="4 5" id="KW-0648">Protein biosynthesis</keyword>
<proteinExistence type="inferred from homology"/>
<evidence type="ECO:0000256" key="6">
    <source>
        <dbReference type="SAM" id="MobiDB-lite"/>
    </source>
</evidence>
<dbReference type="Gene3D" id="3.90.1300.10">
    <property type="entry name" value="Amidase signature (AS) domain"/>
    <property type="match status" value="1"/>
</dbReference>
<dbReference type="SUPFAM" id="SSF75304">
    <property type="entry name" value="Amidase signature (AS) enzymes"/>
    <property type="match status" value="1"/>
</dbReference>
<protein>
    <recommendedName>
        <fullName evidence="5">Glutamyl-tRNA(Gln) amidotransferase subunit A</fullName>
        <shortName evidence="5">Glu-ADT subunit A</shortName>
        <ecNumber evidence="5">6.3.5.7</ecNumber>
    </recommendedName>
</protein>
<comment type="function">
    <text evidence="5">Allows the formation of correctly charged Gln-tRNA(Gln) through the transamidation of misacylated Glu-tRNA(Gln) in organisms which lack glutaminyl-tRNA synthetase. The reaction takes place in the presence of glutamine and ATP through an activated gamma-phospho-Glu-tRNA(Gln).</text>
</comment>
<evidence type="ECO:0000256" key="3">
    <source>
        <dbReference type="ARBA" id="ARBA00022840"/>
    </source>
</evidence>
<feature type="domain" description="Amidase" evidence="7">
    <location>
        <begin position="25"/>
        <end position="505"/>
    </location>
</feature>
<dbReference type="InterPro" id="IPR004412">
    <property type="entry name" value="GatA"/>
</dbReference>
<keyword evidence="8" id="KW-0808">Transferase</keyword>